<dbReference type="EMBL" id="JAGKQM010000019">
    <property type="protein sequence ID" value="KAH0860067.1"/>
    <property type="molecule type" value="Genomic_DNA"/>
</dbReference>
<gene>
    <name evidence="1" type="ORF">HID58_088328</name>
</gene>
<organism evidence="1 2">
    <name type="scientific">Brassica napus</name>
    <name type="common">Rape</name>
    <dbReference type="NCBI Taxonomy" id="3708"/>
    <lineage>
        <taxon>Eukaryota</taxon>
        <taxon>Viridiplantae</taxon>
        <taxon>Streptophyta</taxon>
        <taxon>Embryophyta</taxon>
        <taxon>Tracheophyta</taxon>
        <taxon>Spermatophyta</taxon>
        <taxon>Magnoliopsida</taxon>
        <taxon>eudicotyledons</taxon>
        <taxon>Gunneridae</taxon>
        <taxon>Pentapetalae</taxon>
        <taxon>rosids</taxon>
        <taxon>malvids</taxon>
        <taxon>Brassicales</taxon>
        <taxon>Brassicaceae</taxon>
        <taxon>Brassiceae</taxon>
        <taxon>Brassica</taxon>
    </lineage>
</organism>
<sequence>MGWQMWKQGCRCLVCRHTLGIVLKIYGWVPSWTAQWMVFWSRCLELLTGKRVLWLDSLNQPQKTKLTIAMDLKRSHRLARTDARRIIWHVDEFYILSITSLLLFLFHKGINSSNRGTFEGICGMGGKESLRFLNLDWIVNDRVGNFGLTMLQHSVNPCLGTEIDISFKVFVGIWDSLEWRLCKL</sequence>
<evidence type="ECO:0000313" key="1">
    <source>
        <dbReference type="EMBL" id="KAH0860067.1"/>
    </source>
</evidence>
<reference evidence="1 2" key="1">
    <citation type="submission" date="2021-05" db="EMBL/GenBank/DDBJ databases">
        <title>Genome Assembly of Synthetic Allotetraploid Brassica napus Reveals Homoeologous Exchanges between Subgenomes.</title>
        <authorList>
            <person name="Davis J.T."/>
        </authorList>
    </citation>
    <scope>NUCLEOTIDE SEQUENCE [LARGE SCALE GENOMIC DNA]</scope>
    <source>
        <strain evidence="2">cv. Da-Ae</strain>
        <tissue evidence="1">Seedling</tissue>
    </source>
</reference>
<evidence type="ECO:0000313" key="2">
    <source>
        <dbReference type="Proteomes" id="UP000824890"/>
    </source>
</evidence>
<comment type="caution">
    <text evidence="1">The sequence shown here is derived from an EMBL/GenBank/DDBJ whole genome shotgun (WGS) entry which is preliminary data.</text>
</comment>
<name>A0ABQ7XXQ5_BRANA</name>
<keyword evidence="2" id="KW-1185">Reference proteome</keyword>
<protein>
    <submittedName>
        <fullName evidence="1">Uncharacterized protein</fullName>
    </submittedName>
</protein>
<feature type="non-terminal residue" evidence="1">
    <location>
        <position position="184"/>
    </location>
</feature>
<accession>A0ABQ7XXQ5</accession>
<dbReference type="Proteomes" id="UP000824890">
    <property type="component" value="Unassembled WGS sequence"/>
</dbReference>
<proteinExistence type="predicted"/>